<keyword evidence="2" id="KW-1185">Reference proteome</keyword>
<dbReference type="Proteomes" id="UP001642484">
    <property type="component" value="Unassembled WGS sequence"/>
</dbReference>
<evidence type="ECO:0000313" key="2">
    <source>
        <dbReference type="Proteomes" id="UP001642484"/>
    </source>
</evidence>
<reference evidence="1 2" key="1">
    <citation type="submission" date="2024-02" db="EMBL/GenBank/DDBJ databases">
        <authorList>
            <person name="Chen Y."/>
            <person name="Shah S."/>
            <person name="Dougan E. K."/>
            <person name="Thang M."/>
            <person name="Chan C."/>
        </authorList>
    </citation>
    <scope>NUCLEOTIDE SEQUENCE [LARGE SCALE GENOMIC DNA]</scope>
</reference>
<proteinExistence type="predicted"/>
<gene>
    <name evidence="1" type="ORF">CCMP2556_LOCUS30961</name>
</gene>
<dbReference type="EMBL" id="CAXAMN010021740">
    <property type="protein sequence ID" value="CAK9062948.1"/>
    <property type="molecule type" value="Genomic_DNA"/>
</dbReference>
<accession>A0ABP0NHK5</accession>
<comment type="caution">
    <text evidence="1">The sequence shown here is derived from an EMBL/GenBank/DDBJ whole genome shotgun (WGS) entry which is preliminary data.</text>
</comment>
<name>A0ABP0NHK5_9DINO</name>
<evidence type="ECO:0000313" key="1">
    <source>
        <dbReference type="EMBL" id="CAK9062948.1"/>
    </source>
</evidence>
<protein>
    <submittedName>
        <fullName evidence="1">Uncharacterized protein</fullName>
    </submittedName>
</protein>
<organism evidence="1 2">
    <name type="scientific">Durusdinium trenchii</name>
    <dbReference type="NCBI Taxonomy" id="1381693"/>
    <lineage>
        <taxon>Eukaryota</taxon>
        <taxon>Sar</taxon>
        <taxon>Alveolata</taxon>
        <taxon>Dinophyceae</taxon>
        <taxon>Suessiales</taxon>
        <taxon>Symbiodiniaceae</taxon>
        <taxon>Durusdinium</taxon>
    </lineage>
</organism>
<sequence length="394" mass="44157">MGAWHWLRLAGIAGVSALTLVHCFWWPPPNERHMRHEPLVPLTESSAPSVSVSNITPATFSQPQGEPGIGRRKPERADIGVGLQSLQTLQGKNLILAGDSNDRQFFRFLCQHLTGRFDGVLVVDKMTNEEPGEYRGRLTWPEQAKTLVCHDEARNASVVFLFHYGLFSLPPQPPWYLDFAKRRMGTHFLGIQGKAKIVPSTDLAKFIWPQIIQQHLPSRPLLLLVQSSMWDAFAVLESLTGKRVSQMNKLDVQTLYSVVFSHENLTHWGWLQRASEFIGMILEGVHSQGMLATVLWRTNPNCPALPEEGSVTANALSGLFADAVRAEILQGSAPWGEICLVDWRKNLEIHSPKQCDKHHYTKEGYAAYLSSLKGCVLISPLAEQKVEYEHVPCA</sequence>